<dbReference type="SUPFAM" id="SSF48452">
    <property type="entry name" value="TPR-like"/>
    <property type="match status" value="1"/>
</dbReference>
<feature type="domain" description="Nucleoside phosphorylase" evidence="3">
    <location>
        <begin position="16"/>
        <end position="297"/>
    </location>
</feature>
<dbReference type="GO" id="GO:0043531">
    <property type="term" value="F:ADP binding"/>
    <property type="evidence" value="ECO:0007669"/>
    <property type="project" value="InterPro"/>
</dbReference>
<dbReference type="STRING" id="97972.A0A2V1DKV2"/>
<evidence type="ECO:0000256" key="1">
    <source>
        <dbReference type="SAM" id="SignalP"/>
    </source>
</evidence>
<dbReference type="InterPro" id="IPR000845">
    <property type="entry name" value="Nucleoside_phosphorylase_d"/>
</dbReference>
<dbReference type="Pfam" id="PF00931">
    <property type="entry name" value="NB-ARC"/>
    <property type="match status" value="1"/>
</dbReference>
<dbReference type="InterPro" id="IPR035994">
    <property type="entry name" value="Nucleoside_phosphorylase_sf"/>
</dbReference>
<name>A0A2V1DKV2_9PLEO</name>
<evidence type="ECO:0000313" key="5">
    <source>
        <dbReference type="Proteomes" id="UP000244855"/>
    </source>
</evidence>
<accession>A0A2V1DKV2</accession>
<dbReference type="OrthoDB" id="1658288at2759"/>
<dbReference type="PANTHER" id="PTHR46082">
    <property type="entry name" value="ATP/GTP-BINDING PROTEIN-RELATED"/>
    <property type="match status" value="1"/>
</dbReference>
<reference evidence="4 5" key="1">
    <citation type="journal article" date="2018" name="Sci. Rep.">
        <title>Comparative genomics provides insights into the lifestyle and reveals functional heterogeneity of dark septate endophytic fungi.</title>
        <authorList>
            <person name="Knapp D.G."/>
            <person name="Nemeth J.B."/>
            <person name="Barry K."/>
            <person name="Hainaut M."/>
            <person name="Henrissat B."/>
            <person name="Johnson J."/>
            <person name="Kuo A."/>
            <person name="Lim J.H.P."/>
            <person name="Lipzen A."/>
            <person name="Nolan M."/>
            <person name="Ohm R.A."/>
            <person name="Tamas L."/>
            <person name="Grigoriev I.V."/>
            <person name="Spatafora J.W."/>
            <person name="Nagy L.G."/>
            <person name="Kovacs G.M."/>
        </authorList>
    </citation>
    <scope>NUCLEOTIDE SEQUENCE [LARGE SCALE GENOMIC DNA]</scope>
    <source>
        <strain evidence="4 5">DSE2036</strain>
    </source>
</reference>
<dbReference type="Pfam" id="PF13374">
    <property type="entry name" value="TPR_10"/>
    <property type="match status" value="1"/>
</dbReference>
<organism evidence="4 5">
    <name type="scientific">Periconia macrospinosa</name>
    <dbReference type="NCBI Taxonomy" id="97972"/>
    <lineage>
        <taxon>Eukaryota</taxon>
        <taxon>Fungi</taxon>
        <taxon>Dikarya</taxon>
        <taxon>Ascomycota</taxon>
        <taxon>Pezizomycotina</taxon>
        <taxon>Dothideomycetes</taxon>
        <taxon>Pleosporomycetidae</taxon>
        <taxon>Pleosporales</taxon>
        <taxon>Massarineae</taxon>
        <taxon>Periconiaceae</taxon>
        <taxon>Periconia</taxon>
    </lineage>
</organism>
<dbReference type="EMBL" id="KZ805405">
    <property type="protein sequence ID" value="PVH98812.1"/>
    <property type="molecule type" value="Genomic_DNA"/>
</dbReference>
<keyword evidence="1" id="KW-0732">Signal</keyword>
<dbReference type="GO" id="GO:0003824">
    <property type="term" value="F:catalytic activity"/>
    <property type="evidence" value="ECO:0007669"/>
    <property type="project" value="InterPro"/>
</dbReference>
<keyword evidence="5" id="KW-1185">Reference proteome</keyword>
<dbReference type="InterPro" id="IPR027417">
    <property type="entry name" value="P-loop_NTPase"/>
</dbReference>
<dbReference type="InterPro" id="IPR002182">
    <property type="entry name" value="NB-ARC"/>
</dbReference>
<dbReference type="Proteomes" id="UP000244855">
    <property type="component" value="Unassembled WGS sequence"/>
</dbReference>
<feature type="chain" id="PRO_5016156058" description="Purine and uridine phosphorylase" evidence="1">
    <location>
        <begin position="27"/>
        <end position="1038"/>
    </location>
</feature>
<dbReference type="InterPro" id="IPR011990">
    <property type="entry name" value="TPR-like_helical_dom_sf"/>
</dbReference>
<dbReference type="Pfam" id="PF13424">
    <property type="entry name" value="TPR_12"/>
    <property type="match status" value="2"/>
</dbReference>
<dbReference type="Gene3D" id="1.25.40.10">
    <property type="entry name" value="Tetratricopeptide repeat domain"/>
    <property type="match status" value="2"/>
</dbReference>
<dbReference type="Gene3D" id="3.40.50.300">
    <property type="entry name" value="P-loop containing nucleotide triphosphate hydrolases"/>
    <property type="match status" value="1"/>
</dbReference>
<dbReference type="SUPFAM" id="SSF53167">
    <property type="entry name" value="Purine and uridine phosphorylases"/>
    <property type="match status" value="1"/>
</dbReference>
<dbReference type="GO" id="GO:0009116">
    <property type="term" value="P:nucleoside metabolic process"/>
    <property type="evidence" value="ECO:0007669"/>
    <property type="project" value="InterPro"/>
</dbReference>
<protein>
    <recommendedName>
        <fullName evidence="6">Purine and uridine phosphorylase</fullName>
    </recommendedName>
</protein>
<proteinExistence type="predicted"/>
<dbReference type="Pfam" id="PF01048">
    <property type="entry name" value="PNP_UDP_1"/>
    <property type="match status" value="1"/>
</dbReference>
<feature type="signal peptide" evidence="1">
    <location>
        <begin position="1"/>
        <end position="26"/>
    </location>
</feature>
<evidence type="ECO:0008006" key="6">
    <source>
        <dbReference type="Google" id="ProtNLM"/>
    </source>
</evidence>
<dbReference type="AlphaFoldDB" id="A0A2V1DKV2"/>
<gene>
    <name evidence="4" type="ORF">DM02DRAFT_656953</name>
</gene>
<dbReference type="InterPro" id="IPR053137">
    <property type="entry name" value="NLR-like"/>
</dbReference>
<sequence length="1038" mass="117142">MNQRRLSATDYAVGWLCALPIELAAAQVVLNETHQAPLYDKTDTNVYTFGRIGGHNVVLTSLPAGQMGTTPAAVGATRMLSTFNSIRFGLMVGIGGGVPSSDADIRLGDVVISQPSKQYGGVVQYDYGKTGKDSNISRIGSLNTPPRALLNAVSQLRAGRYQQMSTFEPHLSLFDQVPHFRRDSTGPDVLFKADYYHHNDETTCNNCNKSSQIHRSERQPEELVNIHYGTIASGNQVIKDGLTRDKLSKNLGGVLCFEMEAAGLMNDFPCLVVRGICDYADSHKNKTWQPYAAATASACAKAILLLVPAAETAPGEATKVIEAQDFKIPFILKGVPVGKMASRPHDSEAIERALLTQDPKKGRRIMVLHGLGGMGKTQLAADFVRRYKNSFSAVIWLDGSSESSLKQSLALCANRIPEGQIPERSRTYGTQSQINVDVVVKDVLEWLDTPGNDNWLLAVDNVDRDPRDEDPEAYDIETYLPQADHGAVLITTRLVSLGQLGEPREVKKVDIDHARAIFEVWYGKTLEQEANELLALLDGLPLALAHAAAYMSEHGITFDTYARLYQDQWKELMEDHNGRNSLRTYGNRSVATTWMISFKAIQKRNEAAANLLLLWAHLDNGSLWYGLIAPKRGRRASKRATTQTSLWIGDIAKKEIEFIKAIRLLRSYSLVEETEDQTGWVMHSVVHQWALNIQDDKQRAALSWIAIVLVGYAVPKRGGTEFFKLVPRYLPHVQQCSRTVERNKDTMEKDQNKDDRPLIWSIYYLGWFYRQSNRRHKDDRPLIWSIYYLGWFYRQSNRRHKAEVMFKHALQIYEKALGDNHPVKGTMAKDLSMIYVTLRRYDDAERLANQAFLIMDSNYGQEHTETLIALRELGRLHSQMGQTDDAEKELQRAVSGLEKTCGPEDHATLIAVGLLGDLYCTKSMWSEAEKMYKRVLSGRIKLLGPEHFWTMCTCSDLGRVYLRTGSLGKSEDFLQRAQRGFENLFGPDDIYQEHHFVQNIGMICDIYCQQGRLEEAREFLRKFEYGVFIMEGEGIRED</sequence>
<evidence type="ECO:0000259" key="2">
    <source>
        <dbReference type="Pfam" id="PF00931"/>
    </source>
</evidence>
<evidence type="ECO:0000313" key="4">
    <source>
        <dbReference type="EMBL" id="PVH98812.1"/>
    </source>
</evidence>
<dbReference type="PANTHER" id="PTHR46082:SF6">
    <property type="entry name" value="AAA+ ATPASE DOMAIN-CONTAINING PROTEIN-RELATED"/>
    <property type="match status" value="1"/>
</dbReference>
<evidence type="ECO:0000259" key="3">
    <source>
        <dbReference type="Pfam" id="PF01048"/>
    </source>
</evidence>
<dbReference type="SUPFAM" id="SSF52540">
    <property type="entry name" value="P-loop containing nucleoside triphosphate hydrolases"/>
    <property type="match status" value="1"/>
</dbReference>
<dbReference type="Gene3D" id="3.40.50.1580">
    <property type="entry name" value="Nucleoside phosphorylase domain"/>
    <property type="match status" value="1"/>
</dbReference>
<feature type="domain" description="NB-ARC" evidence="2">
    <location>
        <begin position="348"/>
        <end position="502"/>
    </location>
</feature>